<name>Q1ASY0_RUBXD</name>
<dbReference type="GO" id="GO:0043190">
    <property type="term" value="C:ATP-binding cassette (ABC) transporter complex"/>
    <property type="evidence" value="ECO:0007669"/>
    <property type="project" value="InterPro"/>
</dbReference>
<evidence type="ECO:0000313" key="3">
    <source>
        <dbReference type="EMBL" id="ABG05498.1"/>
    </source>
</evidence>
<dbReference type="Gene3D" id="3.40.190.100">
    <property type="entry name" value="Glycine betaine-binding periplasmic protein, domain 2"/>
    <property type="match status" value="1"/>
</dbReference>
<keyword evidence="4" id="KW-1185">Reference proteome</keyword>
<dbReference type="KEGG" id="rxy:Rxyl_2581"/>
<sequence length="332" mass="36902">MYPRRERTQKKKTSRPPIGRGFRLMRAWARLLLVACAALLLAAGCGAPSQVSARSQDDRIDIAYTGWPEDAAIAGLTQALLEDLGYRVELHRVSGQRRAIDGVASGRYDVFHDVWVPVHEELLSRAGEGRDNPLDGRLDEVDLLNSWLVGVTRSGLAAPSYMEINRVGEIEGSGAERALVLAPGASALGPPPRRALSRWGLEVEEYGSAAAMLEEVDRLYRRREPFVFLAWAPHWMNREYEFSYLEDPEYALGSLTLPAEIRIITRRGMEERQPLAYALIDTIVLTQSQVEDVQLAIRRAGSPEAGARRWLAANQDLRSAWLRNAGMQAAGS</sequence>
<gene>
    <name evidence="3" type="ordered locus">Rxyl_2581</name>
</gene>
<dbReference type="Pfam" id="PF04069">
    <property type="entry name" value="OpuAC"/>
    <property type="match status" value="1"/>
</dbReference>
<dbReference type="HOGENOM" id="CLU_891057_0_0_11"/>
<dbReference type="AlphaFoldDB" id="Q1ASY0"/>
<protein>
    <submittedName>
        <fullName evidence="3">Substrate-binding region of ABC-type glycine betaine transport system</fullName>
    </submittedName>
</protein>
<organism evidence="3 4">
    <name type="scientific">Rubrobacter xylanophilus (strain DSM 9941 / JCM 11954 / NBRC 16129 / PRD-1)</name>
    <dbReference type="NCBI Taxonomy" id="266117"/>
    <lineage>
        <taxon>Bacteria</taxon>
        <taxon>Bacillati</taxon>
        <taxon>Actinomycetota</taxon>
        <taxon>Rubrobacteria</taxon>
        <taxon>Rubrobacterales</taxon>
        <taxon>Rubrobacteraceae</taxon>
        <taxon>Rubrobacter</taxon>
    </lineage>
</organism>
<evidence type="ECO:0000256" key="1">
    <source>
        <dbReference type="SAM" id="SignalP"/>
    </source>
</evidence>
<dbReference type="InterPro" id="IPR007210">
    <property type="entry name" value="ABC_Gly_betaine_transp_sub-bd"/>
</dbReference>
<evidence type="ECO:0000259" key="2">
    <source>
        <dbReference type="Pfam" id="PF04069"/>
    </source>
</evidence>
<accession>Q1ASY0</accession>
<proteinExistence type="predicted"/>
<dbReference type="Proteomes" id="UP000006637">
    <property type="component" value="Chromosome"/>
</dbReference>
<dbReference type="SUPFAM" id="SSF53850">
    <property type="entry name" value="Periplasmic binding protein-like II"/>
    <property type="match status" value="1"/>
</dbReference>
<dbReference type="Gene3D" id="3.40.190.10">
    <property type="entry name" value="Periplasmic binding protein-like II"/>
    <property type="match status" value="1"/>
</dbReference>
<reference evidence="3 4" key="1">
    <citation type="submission" date="2006-06" db="EMBL/GenBank/DDBJ databases">
        <title>Complete sequence of Rubrobacter xylanophilus DSM 9941.</title>
        <authorList>
            <consortium name="US DOE Joint Genome Institute"/>
            <person name="Copeland A."/>
            <person name="Lucas S."/>
            <person name="Lapidus A."/>
            <person name="Barry K."/>
            <person name="Detter J.C."/>
            <person name="Glavina del Rio T."/>
            <person name="Hammon N."/>
            <person name="Israni S."/>
            <person name="Dalin E."/>
            <person name="Tice H."/>
            <person name="Pitluck S."/>
            <person name="Munk A.C."/>
            <person name="Brettin T."/>
            <person name="Bruce D."/>
            <person name="Han C."/>
            <person name="Tapia R."/>
            <person name="Gilna P."/>
            <person name="Schmutz J."/>
            <person name="Larimer F."/>
            <person name="Land M."/>
            <person name="Hauser L."/>
            <person name="Kyrpides N."/>
            <person name="Lykidis A."/>
            <person name="da Costa M.S."/>
            <person name="Rainey F.A."/>
            <person name="Empadinhas N."/>
            <person name="Jolivet E."/>
            <person name="Battista J.R."/>
            <person name="Richardson P."/>
        </authorList>
    </citation>
    <scope>NUCLEOTIDE SEQUENCE [LARGE SCALE GENOMIC DNA]</scope>
    <source>
        <strain evidence="4">DSM 9941 / NBRC 16129 / PRD-1</strain>
    </source>
</reference>
<dbReference type="STRING" id="266117.Rxyl_2581"/>
<feature type="chain" id="PRO_5039096388" evidence="1">
    <location>
        <begin position="43"/>
        <end position="332"/>
    </location>
</feature>
<dbReference type="PhylomeDB" id="Q1ASY0"/>
<dbReference type="GO" id="GO:0022857">
    <property type="term" value="F:transmembrane transporter activity"/>
    <property type="evidence" value="ECO:0007669"/>
    <property type="project" value="InterPro"/>
</dbReference>
<dbReference type="eggNOG" id="COG2113">
    <property type="taxonomic scope" value="Bacteria"/>
</dbReference>
<feature type="signal peptide" evidence="1">
    <location>
        <begin position="1"/>
        <end position="42"/>
    </location>
</feature>
<keyword evidence="1" id="KW-0732">Signal</keyword>
<evidence type="ECO:0000313" key="4">
    <source>
        <dbReference type="Proteomes" id="UP000006637"/>
    </source>
</evidence>
<feature type="domain" description="ABC-type glycine betaine transport system substrate-binding" evidence="2">
    <location>
        <begin position="59"/>
        <end position="312"/>
    </location>
</feature>
<dbReference type="EMBL" id="CP000386">
    <property type="protein sequence ID" value="ABG05498.1"/>
    <property type="molecule type" value="Genomic_DNA"/>
</dbReference>